<sequence length="543" mass="59684">MTATDLSRYVEYRRTQKLEIPEFYNIAESVCDRHAEASPDRLAYFVEHDEGIEKVTFAQLRDRANALANAFVQLGLKKGDRVAIVLPIDAVVPVVHIACWKMGLISCPMSALFGSDALDFRFRSADVSLIVTDKSRLATIRSTGSQVPIMLVDGEEPGALDIRRAIAENSTQFETLRTRSDEPAFLNYTSGTSGDPKGVLAAHRAMLGHIPSTDFSMGYPGEGGVQYSPADWAWLAGLTIFMTGLHARRIVAARTRAGFDAIDTFRFLSEHKIEIVTLVPTMLRMMRAIPKAERDRYPLALHTVLSGAEPVGAELYQWVEQELGARLSEAFGQTECNLCIMNNSEIIPFRPGALGMAAPTYDVAIVDESGAVLPSGAVGQIGVRSGHPVMMLEYWRNPEATQRKYAGEWLLTGDLASQDEDGYFWLVGRSDDVITSSGYRIGPGEIEESLRKHPAVALAAVIGVPDPVRTEAIKAFILLKPGVEGTEMLAEEIKTFVRDRLARHEVPRQIAFVEEMPTTSTGKIMRRVLKEAELARAAEAVSS</sequence>
<evidence type="ECO:0000256" key="1">
    <source>
        <dbReference type="ARBA" id="ARBA00006432"/>
    </source>
</evidence>
<dbReference type="SUPFAM" id="SSF56801">
    <property type="entry name" value="Acetyl-CoA synthetase-like"/>
    <property type="match status" value="1"/>
</dbReference>
<dbReference type="GO" id="GO:0015645">
    <property type="term" value="F:fatty acid ligase activity"/>
    <property type="evidence" value="ECO:0007669"/>
    <property type="project" value="TreeGrafter"/>
</dbReference>
<dbReference type="KEGG" id="sphj:BSL82_04595"/>
<dbReference type="Pfam" id="PF13193">
    <property type="entry name" value="AMP-binding_C"/>
    <property type="match status" value="1"/>
</dbReference>
<dbReference type="GO" id="GO:0005524">
    <property type="term" value="F:ATP binding"/>
    <property type="evidence" value="ECO:0007669"/>
    <property type="project" value="UniProtKB-KW"/>
</dbReference>
<keyword evidence="4" id="KW-0067">ATP-binding</keyword>
<gene>
    <name evidence="7" type="ORF">BSL82_04595</name>
</gene>
<dbReference type="InterPro" id="IPR045851">
    <property type="entry name" value="AMP-bd_C_sf"/>
</dbReference>
<evidence type="ECO:0000256" key="3">
    <source>
        <dbReference type="ARBA" id="ARBA00022741"/>
    </source>
</evidence>
<dbReference type="InterPro" id="IPR025110">
    <property type="entry name" value="AMP-bd_C"/>
</dbReference>
<dbReference type="AlphaFoldDB" id="A0A1L3ZST3"/>
<dbReference type="GO" id="GO:0006633">
    <property type="term" value="P:fatty acid biosynthetic process"/>
    <property type="evidence" value="ECO:0007669"/>
    <property type="project" value="TreeGrafter"/>
</dbReference>
<name>A0A1L3ZST3_9SPHN</name>
<dbReference type="InterPro" id="IPR051087">
    <property type="entry name" value="Mitochondrial_ACSM"/>
</dbReference>
<dbReference type="PANTHER" id="PTHR43605:SF10">
    <property type="entry name" value="ACYL-COA SYNTHETASE MEDIUM CHAIN FAMILY MEMBER 3"/>
    <property type="match status" value="1"/>
</dbReference>
<feature type="domain" description="AMP-binding enzyme C-terminal" evidence="6">
    <location>
        <begin position="445"/>
        <end position="523"/>
    </location>
</feature>
<accession>A0A1L3ZST3</accession>
<feature type="domain" description="AMP-dependent synthetase/ligase" evidence="5">
    <location>
        <begin position="32"/>
        <end position="395"/>
    </location>
</feature>
<dbReference type="RefSeq" id="WP_072596237.1">
    <property type="nucleotide sequence ID" value="NZ_CP018221.1"/>
</dbReference>
<evidence type="ECO:0000259" key="6">
    <source>
        <dbReference type="Pfam" id="PF13193"/>
    </source>
</evidence>
<dbReference type="Pfam" id="PF00501">
    <property type="entry name" value="AMP-binding"/>
    <property type="match status" value="1"/>
</dbReference>
<evidence type="ECO:0000259" key="5">
    <source>
        <dbReference type="Pfam" id="PF00501"/>
    </source>
</evidence>
<dbReference type="InterPro" id="IPR042099">
    <property type="entry name" value="ANL_N_sf"/>
</dbReference>
<evidence type="ECO:0000256" key="4">
    <source>
        <dbReference type="ARBA" id="ARBA00022840"/>
    </source>
</evidence>
<dbReference type="PROSITE" id="PS00455">
    <property type="entry name" value="AMP_BINDING"/>
    <property type="match status" value="1"/>
</dbReference>
<evidence type="ECO:0000256" key="2">
    <source>
        <dbReference type="ARBA" id="ARBA00022598"/>
    </source>
</evidence>
<evidence type="ECO:0000313" key="7">
    <source>
        <dbReference type="EMBL" id="API58678.1"/>
    </source>
</evidence>
<dbReference type="GO" id="GO:0006637">
    <property type="term" value="P:acyl-CoA metabolic process"/>
    <property type="evidence" value="ECO:0007669"/>
    <property type="project" value="TreeGrafter"/>
</dbReference>
<organism evidence="7 8">
    <name type="scientific">Tardibacter chloracetimidivorans</name>
    <dbReference type="NCBI Taxonomy" id="1921510"/>
    <lineage>
        <taxon>Bacteria</taxon>
        <taxon>Pseudomonadati</taxon>
        <taxon>Pseudomonadota</taxon>
        <taxon>Alphaproteobacteria</taxon>
        <taxon>Sphingomonadales</taxon>
        <taxon>Sphingomonadaceae</taxon>
        <taxon>Tardibacter</taxon>
    </lineage>
</organism>
<dbReference type="GO" id="GO:0004321">
    <property type="term" value="F:fatty-acyl-CoA synthase activity"/>
    <property type="evidence" value="ECO:0007669"/>
    <property type="project" value="TreeGrafter"/>
</dbReference>
<dbReference type="Gene3D" id="3.30.300.30">
    <property type="match status" value="1"/>
</dbReference>
<dbReference type="InterPro" id="IPR020845">
    <property type="entry name" value="AMP-binding_CS"/>
</dbReference>
<protein>
    <recommendedName>
        <fullName evidence="9">AMP-dependent synthetase</fullName>
    </recommendedName>
</protein>
<dbReference type="Proteomes" id="UP000182063">
    <property type="component" value="Chromosome"/>
</dbReference>
<dbReference type="STRING" id="1921510.BSL82_04595"/>
<keyword evidence="8" id="KW-1185">Reference proteome</keyword>
<evidence type="ECO:0000313" key="8">
    <source>
        <dbReference type="Proteomes" id="UP000182063"/>
    </source>
</evidence>
<dbReference type="InterPro" id="IPR000873">
    <property type="entry name" value="AMP-dep_synth/lig_dom"/>
</dbReference>
<proteinExistence type="inferred from homology"/>
<dbReference type="EMBL" id="CP018221">
    <property type="protein sequence ID" value="API58678.1"/>
    <property type="molecule type" value="Genomic_DNA"/>
</dbReference>
<comment type="similarity">
    <text evidence="1">Belongs to the ATP-dependent AMP-binding enzyme family.</text>
</comment>
<keyword evidence="2" id="KW-0436">Ligase</keyword>
<reference evidence="8" key="1">
    <citation type="submission" date="2016-11" db="EMBL/GenBank/DDBJ databases">
        <title>Complete Genome Sequence of alachlor-degrading Sphingomonas sp. strain JJ-A5.</title>
        <authorList>
            <person name="Lee H."/>
            <person name="Ka J.-O."/>
        </authorList>
    </citation>
    <scope>NUCLEOTIDE SEQUENCE [LARGE SCALE GENOMIC DNA]</scope>
    <source>
        <strain evidence="8">JJ-A5</strain>
    </source>
</reference>
<dbReference type="GO" id="GO:0016405">
    <property type="term" value="F:CoA-ligase activity"/>
    <property type="evidence" value="ECO:0007669"/>
    <property type="project" value="UniProtKB-ARBA"/>
</dbReference>
<dbReference type="Gene3D" id="3.40.50.12780">
    <property type="entry name" value="N-terminal domain of ligase-like"/>
    <property type="match status" value="1"/>
</dbReference>
<keyword evidence="3" id="KW-0547">Nucleotide-binding</keyword>
<evidence type="ECO:0008006" key="9">
    <source>
        <dbReference type="Google" id="ProtNLM"/>
    </source>
</evidence>
<dbReference type="PANTHER" id="PTHR43605">
    <property type="entry name" value="ACYL-COENZYME A SYNTHETASE"/>
    <property type="match status" value="1"/>
</dbReference>